<gene>
    <name evidence="9 13" type="primary">thiE</name>
    <name evidence="13" type="ORF">ACETAC_08280</name>
</gene>
<evidence type="ECO:0000256" key="4">
    <source>
        <dbReference type="ARBA" id="ARBA00022842"/>
    </source>
</evidence>
<evidence type="ECO:0000259" key="12">
    <source>
        <dbReference type="Pfam" id="PF02581"/>
    </source>
</evidence>
<dbReference type="GO" id="GO:0009228">
    <property type="term" value="P:thiamine biosynthetic process"/>
    <property type="evidence" value="ECO:0007669"/>
    <property type="project" value="UniProtKB-KW"/>
</dbReference>
<dbReference type="GO" id="GO:0005737">
    <property type="term" value="C:cytoplasm"/>
    <property type="evidence" value="ECO:0007669"/>
    <property type="project" value="TreeGrafter"/>
</dbReference>
<evidence type="ECO:0000256" key="8">
    <source>
        <dbReference type="ARBA" id="ARBA00047883"/>
    </source>
</evidence>
<dbReference type="GO" id="GO:0004789">
    <property type="term" value="F:thiamine-phosphate diphosphorylase activity"/>
    <property type="evidence" value="ECO:0007669"/>
    <property type="project" value="UniProtKB-UniRule"/>
</dbReference>
<feature type="domain" description="Thiamine phosphate synthase/TenI" evidence="12">
    <location>
        <begin position="11"/>
        <end position="192"/>
    </location>
</feature>
<comment type="cofactor">
    <cofactor evidence="9">
        <name>Mg(2+)</name>
        <dbReference type="ChEBI" id="CHEBI:18420"/>
    </cofactor>
    <text evidence="9">Binds 1 Mg(2+) ion per subunit.</text>
</comment>
<dbReference type="GO" id="GO:0009229">
    <property type="term" value="P:thiamine diphosphate biosynthetic process"/>
    <property type="evidence" value="ECO:0007669"/>
    <property type="project" value="UniProtKB-UniRule"/>
</dbReference>
<dbReference type="InterPro" id="IPR022998">
    <property type="entry name" value="ThiamineP_synth_TenI"/>
</dbReference>
<comment type="function">
    <text evidence="9">Condenses 4-methyl-5-(beta-hydroxyethyl)thiazole monophosphate (THZ-P) and 2-methyl-4-amino-5-hydroxymethyl pyrimidine pyrophosphate (HMP-PP) to form thiamine monophosphate (TMP).</text>
</comment>
<comment type="catalytic activity">
    <reaction evidence="6 9 10">
        <text>4-methyl-5-(2-phosphooxyethyl)-thiazole + 4-amino-2-methyl-5-(diphosphooxymethyl)pyrimidine + H(+) = thiamine phosphate + diphosphate</text>
        <dbReference type="Rhea" id="RHEA:22328"/>
        <dbReference type="ChEBI" id="CHEBI:15378"/>
        <dbReference type="ChEBI" id="CHEBI:33019"/>
        <dbReference type="ChEBI" id="CHEBI:37575"/>
        <dbReference type="ChEBI" id="CHEBI:57841"/>
        <dbReference type="ChEBI" id="CHEBI:58296"/>
        <dbReference type="EC" id="2.5.1.3"/>
    </reaction>
</comment>
<feature type="binding site" evidence="9">
    <location>
        <position position="141"/>
    </location>
    <ligand>
        <name>4-amino-2-methyl-5-(diphosphooxymethyl)pyrimidine</name>
        <dbReference type="ChEBI" id="CHEBI:57841"/>
    </ligand>
</feature>
<feature type="binding site" evidence="9">
    <location>
        <begin position="41"/>
        <end position="45"/>
    </location>
    <ligand>
        <name>4-amino-2-methyl-5-(diphosphooxymethyl)pyrimidine</name>
        <dbReference type="ChEBI" id="CHEBI:57841"/>
    </ligand>
</feature>
<evidence type="ECO:0000256" key="11">
    <source>
        <dbReference type="RuleBase" id="RU004253"/>
    </source>
</evidence>
<dbReference type="SUPFAM" id="SSF51391">
    <property type="entry name" value="Thiamin phosphate synthase"/>
    <property type="match status" value="1"/>
</dbReference>
<dbReference type="InterPro" id="IPR013785">
    <property type="entry name" value="Aldolase_TIM"/>
</dbReference>
<feature type="binding site" evidence="9">
    <location>
        <position position="112"/>
    </location>
    <ligand>
        <name>4-amino-2-methyl-5-(diphosphooxymethyl)pyrimidine</name>
        <dbReference type="ChEBI" id="CHEBI:57841"/>
    </ligand>
</feature>
<feature type="binding site" evidence="9">
    <location>
        <position position="93"/>
    </location>
    <ligand>
        <name>Mg(2+)</name>
        <dbReference type="ChEBI" id="CHEBI:18420"/>
    </ligand>
</feature>
<dbReference type="InterPro" id="IPR034291">
    <property type="entry name" value="TMP_synthase"/>
</dbReference>
<dbReference type="InterPro" id="IPR036206">
    <property type="entry name" value="ThiamineP_synth_sf"/>
</dbReference>
<feature type="binding site" evidence="9">
    <location>
        <begin position="138"/>
        <end position="140"/>
    </location>
    <ligand>
        <name>2-[(2R,5Z)-2-carboxy-4-methylthiazol-5(2H)-ylidene]ethyl phosphate</name>
        <dbReference type="ChEBI" id="CHEBI:62899"/>
    </ligand>
</feature>
<accession>A0A975AUT1</accession>
<dbReference type="Proteomes" id="UP000671913">
    <property type="component" value="Chromosome"/>
</dbReference>
<evidence type="ECO:0000256" key="2">
    <source>
        <dbReference type="ARBA" id="ARBA00022679"/>
    </source>
</evidence>
<dbReference type="GO" id="GO:0000287">
    <property type="term" value="F:magnesium ion binding"/>
    <property type="evidence" value="ECO:0007669"/>
    <property type="project" value="UniProtKB-UniRule"/>
</dbReference>
<name>A0A975AUT1_9THEO</name>
<feature type="binding site" evidence="9">
    <location>
        <begin position="189"/>
        <end position="190"/>
    </location>
    <ligand>
        <name>2-[(2R,5Z)-2-carboxy-4-methylthiazol-5(2H)-ylidene]ethyl phosphate</name>
        <dbReference type="ChEBI" id="CHEBI:62899"/>
    </ligand>
</feature>
<reference evidence="13" key="1">
    <citation type="submission" date="2020-08" db="EMBL/GenBank/DDBJ databases">
        <title>Genomic insights into the carbon and energy metabolism of the first obligate autotrophic acetogenic bacterium Aceticella autotrophica gen. nov., sp. nov.</title>
        <authorList>
            <person name="Toshchakov S.V."/>
            <person name="Elcheninov A.G."/>
            <person name="Kublanov I.V."/>
            <person name="Frolov E.N."/>
            <person name="Lebedinsky A.V."/>
        </authorList>
    </citation>
    <scope>NUCLEOTIDE SEQUENCE</scope>
    <source>
        <strain evidence="13">3443-3Ac</strain>
    </source>
</reference>
<evidence type="ECO:0000256" key="6">
    <source>
        <dbReference type="ARBA" id="ARBA00047334"/>
    </source>
</evidence>
<proteinExistence type="inferred from homology"/>
<comment type="similarity">
    <text evidence="9 10">Belongs to the thiamine-phosphate synthase family.</text>
</comment>
<evidence type="ECO:0000256" key="3">
    <source>
        <dbReference type="ARBA" id="ARBA00022723"/>
    </source>
</evidence>
<dbReference type="PANTHER" id="PTHR20857">
    <property type="entry name" value="THIAMINE-PHOSPHATE PYROPHOSPHORYLASE"/>
    <property type="match status" value="1"/>
</dbReference>
<dbReference type="FunFam" id="3.20.20.70:FF:000096">
    <property type="entry name" value="Thiamine-phosphate synthase"/>
    <property type="match status" value="1"/>
</dbReference>
<dbReference type="EC" id="2.5.1.3" evidence="9"/>
<comment type="catalytic activity">
    <reaction evidence="7 9 10">
        <text>2-(2-carboxy-4-methylthiazol-5-yl)ethyl phosphate + 4-amino-2-methyl-5-(diphosphooxymethyl)pyrimidine + 2 H(+) = thiamine phosphate + CO2 + diphosphate</text>
        <dbReference type="Rhea" id="RHEA:47848"/>
        <dbReference type="ChEBI" id="CHEBI:15378"/>
        <dbReference type="ChEBI" id="CHEBI:16526"/>
        <dbReference type="ChEBI" id="CHEBI:33019"/>
        <dbReference type="ChEBI" id="CHEBI:37575"/>
        <dbReference type="ChEBI" id="CHEBI:57841"/>
        <dbReference type="ChEBI" id="CHEBI:62890"/>
        <dbReference type="EC" id="2.5.1.3"/>
    </reaction>
</comment>
<dbReference type="Pfam" id="PF02581">
    <property type="entry name" value="TMP-TENI"/>
    <property type="match status" value="1"/>
</dbReference>
<dbReference type="CDD" id="cd00564">
    <property type="entry name" value="TMP_TenI"/>
    <property type="match status" value="1"/>
</dbReference>
<evidence type="ECO:0000256" key="9">
    <source>
        <dbReference type="HAMAP-Rule" id="MF_00097"/>
    </source>
</evidence>
<sequence>MMGKNVLDTDIYCITAEEYSKGRDNIQVVKDMIEAGIKIIQYREKEKKMLYKYNECVELRKMTKDAGVTFIIDDDIDLALAVKADGVHIGQEDMPIERVREIVGNDVIIGLSTHSPEQALDAVKRGADYIGVGPIFPTKTKKDVCDAVGLEYLDFVVKNIDIPFVAIGGIKEGNIKEVKKHGAKCMALVTEIVGADDIKGKINKLRAILKE</sequence>
<dbReference type="EMBL" id="CP060096">
    <property type="protein sequence ID" value="QSZ26866.1"/>
    <property type="molecule type" value="Genomic_DNA"/>
</dbReference>
<evidence type="ECO:0000256" key="10">
    <source>
        <dbReference type="RuleBase" id="RU003826"/>
    </source>
</evidence>
<comment type="catalytic activity">
    <reaction evidence="8 9 10">
        <text>2-[(2R,5Z)-2-carboxy-4-methylthiazol-5(2H)-ylidene]ethyl phosphate + 4-amino-2-methyl-5-(diphosphooxymethyl)pyrimidine + 2 H(+) = thiamine phosphate + CO2 + diphosphate</text>
        <dbReference type="Rhea" id="RHEA:47844"/>
        <dbReference type="ChEBI" id="CHEBI:15378"/>
        <dbReference type="ChEBI" id="CHEBI:16526"/>
        <dbReference type="ChEBI" id="CHEBI:33019"/>
        <dbReference type="ChEBI" id="CHEBI:37575"/>
        <dbReference type="ChEBI" id="CHEBI:57841"/>
        <dbReference type="ChEBI" id="CHEBI:62899"/>
        <dbReference type="EC" id="2.5.1.3"/>
    </reaction>
</comment>
<feature type="binding site" evidence="9">
    <location>
        <position position="73"/>
    </location>
    <ligand>
        <name>4-amino-2-methyl-5-(diphosphooxymethyl)pyrimidine</name>
        <dbReference type="ChEBI" id="CHEBI:57841"/>
    </ligand>
</feature>
<feature type="binding site" evidence="9">
    <location>
        <position position="169"/>
    </location>
    <ligand>
        <name>2-[(2R,5Z)-2-carboxy-4-methylthiazol-5(2H)-ylidene]ethyl phosphate</name>
        <dbReference type="ChEBI" id="CHEBI:62899"/>
    </ligand>
</feature>
<dbReference type="NCBIfam" id="TIGR00693">
    <property type="entry name" value="thiE"/>
    <property type="match status" value="1"/>
</dbReference>
<evidence type="ECO:0000256" key="5">
    <source>
        <dbReference type="ARBA" id="ARBA00022977"/>
    </source>
</evidence>
<dbReference type="KEGG" id="aaut:ACETAC_08280"/>
<keyword evidence="14" id="KW-1185">Reference proteome</keyword>
<evidence type="ECO:0000313" key="14">
    <source>
        <dbReference type="Proteomes" id="UP000671913"/>
    </source>
</evidence>
<keyword evidence="4 9" id="KW-0460">Magnesium</keyword>
<keyword evidence="5 9" id="KW-0784">Thiamine biosynthesis</keyword>
<comment type="pathway">
    <text evidence="1 9 11">Cofactor biosynthesis; thiamine diphosphate biosynthesis; thiamine phosphate from 4-amino-2-methyl-5-diphosphomethylpyrimidine and 4-methyl-5-(2-phosphoethyl)-thiazole: step 1/1.</text>
</comment>
<dbReference type="HAMAP" id="MF_00097">
    <property type="entry name" value="TMP_synthase"/>
    <property type="match status" value="1"/>
</dbReference>
<protein>
    <recommendedName>
        <fullName evidence="9">Thiamine-phosphate synthase</fullName>
        <shortName evidence="9">TP synthase</shortName>
        <shortName evidence="9">TPS</shortName>
        <ecNumber evidence="9">2.5.1.3</ecNumber>
    </recommendedName>
    <alternativeName>
        <fullName evidence="9">Thiamine-phosphate pyrophosphorylase</fullName>
        <shortName evidence="9">TMP pyrophosphorylase</shortName>
        <shortName evidence="9">TMP-PPase</shortName>
    </alternativeName>
</protein>
<evidence type="ECO:0000313" key="13">
    <source>
        <dbReference type="EMBL" id="QSZ26866.1"/>
    </source>
</evidence>
<evidence type="ECO:0000256" key="1">
    <source>
        <dbReference type="ARBA" id="ARBA00005165"/>
    </source>
</evidence>
<dbReference type="PANTHER" id="PTHR20857:SF15">
    <property type="entry name" value="THIAMINE-PHOSPHATE SYNTHASE"/>
    <property type="match status" value="1"/>
</dbReference>
<keyword evidence="2 9" id="KW-0808">Transferase</keyword>
<organism evidence="13 14">
    <name type="scientific">Aceticella autotrophica</name>
    <dbReference type="NCBI Taxonomy" id="2755338"/>
    <lineage>
        <taxon>Bacteria</taxon>
        <taxon>Bacillati</taxon>
        <taxon>Bacillota</taxon>
        <taxon>Clostridia</taxon>
        <taxon>Thermoanaerobacterales</taxon>
        <taxon>Thermoanaerobacteraceae</taxon>
        <taxon>Aceticella</taxon>
    </lineage>
</organism>
<keyword evidence="3 9" id="KW-0479">Metal-binding</keyword>
<dbReference type="AlphaFoldDB" id="A0A975AUT1"/>
<dbReference type="Gene3D" id="3.20.20.70">
    <property type="entry name" value="Aldolase class I"/>
    <property type="match status" value="1"/>
</dbReference>
<feature type="binding site" evidence="9">
    <location>
        <position position="74"/>
    </location>
    <ligand>
        <name>Mg(2+)</name>
        <dbReference type="ChEBI" id="CHEBI:18420"/>
    </ligand>
</feature>
<evidence type="ECO:0000256" key="7">
    <source>
        <dbReference type="ARBA" id="ARBA00047851"/>
    </source>
</evidence>